<evidence type="ECO:0000259" key="10">
    <source>
        <dbReference type="PROSITE" id="PS50110"/>
    </source>
</evidence>
<feature type="compositionally biased region" description="Acidic residues" evidence="7">
    <location>
        <begin position="274"/>
        <end position="286"/>
    </location>
</feature>
<evidence type="ECO:0000313" key="14">
    <source>
        <dbReference type="Proteomes" id="UP000267821"/>
    </source>
</evidence>
<dbReference type="InParanoid" id="A0A3N4LPU6"/>
<keyword evidence="4" id="KW-0808">Transferase</keyword>
<dbReference type="SMART" id="SM00388">
    <property type="entry name" value="HisKA"/>
    <property type="match status" value="1"/>
</dbReference>
<dbReference type="PROSITE" id="PS50109">
    <property type="entry name" value="HIS_KIN"/>
    <property type="match status" value="1"/>
</dbReference>
<dbReference type="SMART" id="SM00448">
    <property type="entry name" value="REC"/>
    <property type="match status" value="1"/>
</dbReference>
<feature type="compositionally biased region" description="Polar residues" evidence="7">
    <location>
        <begin position="1"/>
        <end position="30"/>
    </location>
</feature>
<dbReference type="PANTHER" id="PTHR43047:SF74">
    <property type="entry name" value="HISTIDINE KINASE-RELATED"/>
    <property type="match status" value="1"/>
</dbReference>
<feature type="compositionally biased region" description="Polar residues" evidence="7">
    <location>
        <begin position="1977"/>
        <end position="1989"/>
    </location>
</feature>
<dbReference type="Gene3D" id="3.30.565.10">
    <property type="entry name" value="Histidine kinase-like ATPase, C-terminal domain"/>
    <property type="match status" value="1"/>
</dbReference>
<dbReference type="SUPFAM" id="SSF52172">
    <property type="entry name" value="CheY-like"/>
    <property type="match status" value="1"/>
</dbReference>
<keyword evidence="8" id="KW-0472">Membrane</keyword>
<dbReference type="CDD" id="cd16922">
    <property type="entry name" value="HATPase_EvgS-ArcB-TorS-like"/>
    <property type="match status" value="1"/>
</dbReference>
<dbReference type="PRINTS" id="PR00344">
    <property type="entry name" value="BCTRLSENSOR"/>
</dbReference>
<dbReference type="CDD" id="cd17546">
    <property type="entry name" value="REC_hyHK_CKI1_RcsC-like"/>
    <property type="match status" value="1"/>
</dbReference>
<dbReference type="InterPro" id="IPR003594">
    <property type="entry name" value="HATPase_dom"/>
</dbReference>
<feature type="region of interest" description="Disordered" evidence="7">
    <location>
        <begin position="1"/>
        <end position="33"/>
    </location>
</feature>
<dbReference type="InterPro" id="IPR005467">
    <property type="entry name" value="His_kinase_dom"/>
</dbReference>
<feature type="region of interest" description="Disordered" evidence="7">
    <location>
        <begin position="625"/>
        <end position="664"/>
    </location>
</feature>
<feature type="compositionally biased region" description="Polar residues" evidence="7">
    <location>
        <begin position="645"/>
        <end position="660"/>
    </location>
</feature>
<dbReference type="STRING" id="1051890.A0A3N4LPU6"/>
<dbReference type="SUPFAM" id="SSF47384">
    <property type="entry name" value="Homodimeric domain of signal transducing histidine kinase"/>
    <property type="match status" value="1"/>
</dbReference>
<dbReference type="Gene3D" id="3.40.50.2300">
    <property type="match status" value="1"/>
</dbReference>
<proteinExistence type="predicted"/>
<dbReference type="InterPro" id="IPR036097">
    <property type="entry name" value="HisK_dim/P_sf"/>
</dbReference>
<keyword evidence="8" id="KW-1133">Transmembrane helix</keyword>
<dbReference type="PROSITE" id="PS50113">
    <property type="entry name" value="PAC"/>
    <property type="match status" value="1"/>
</dbReference>
<feature type="domain" description="Response regulatory" evidence="10">
    <location>
        <begin position="1785"/>
        <end position="1907"/>
    </location>
</feature>
<dbReference type="Pfam" id="PF02518">
    <property type="entry name" value="HATPase_c"/>
    <property type="match status" value="1"/>
</dbReference>
<protein>
    <recommendedName>
        <fullName evidence="2">histidine kinase</fullName>
        <ecNumber evidence="2">2.7.13.3</ecNumber>
    </recommendedName>
</protein>
<dbReference type="Gene3D" id="1.10.287.130">
    <property type="match status" value="1"/>
</dbReference>
<keyword evidence="3 6" id="KW-0597">Phosphoprotein</keyword>
<gene>
    <name evidence="13" type="ORF">L211DRAFT_848296</name>
</gene>
<dbReference type="Pfam" id="PF00072">
    <property type="entry name" value="Response_reg"/>
    <property type="match status" value="1"/>
</dbReference>
<evidence type="ECO:0000256" key="7">
    <source>
        <dbReference type="SAM" id="MobiDB-lite"/>
    </source>
</evidence>
<feature type="region of interest" description="Disordered" evidence="7">
    <location>
        <begin position="886"/>
        <end position="926"/>
    </location>
</feature>
<evidence type="ECO:0000256" key="1">
    <source>
        <dbReference type="ARBA" id="ARBA00000085"/>
    </source>
</evidence>
<feature type="compositionally biased region" description="Polar residues" evidence="7">
    <location>
        <begin position="798"/>
        <end position="814"/>
    </location>
</feature>
<evidence type="ECO:0000256" key="3">
    <source>
        <dbReference type="ARBA" id="ARBA00022553"/>
    </source>
</evidence>
<feature type="region of interest" description="Disordered" evidence="7">
    <location>
        <begin position="2062"/>
        <end position="2081"/>
    </location>
</feature>
<dbReference type="InterPro" id="IPR001789">
    <property type="entry name" value="Sig_transdc_resp-reg_receiver"/>
</dbReference>
<dbReference type="Proteomes" id="UP000267821">
    <property type="component" value="Unassembled WGS sequence"/>
</dbReference>
<dbReference type="SMART" id="SM00387">
    <property type="entry name" value="HATPase_c"/>
    <property type="match status" value="1"/>
</dbReference>
<evidence type="ECO:0000313" key="13">
    <source>
        <dbReference type="EMBL" id="RPB24924.1"/>
    </source>
</evidence>
<evidence type="ECO:0000256" key="4">
    <source>
        <dbReference type="ARBA" id="ARBA00022679"/>
    </source>
</evidence>
<dbReference type="SMART" id="SM00086">
    <property type="entry name" value="PAC"/>
    <property type="match status" value="2"/>
</dbReference>
<dbReference type="SUPFAM" id="SSF55874">
    <property type="entry name" value="ATPase domain of HSP90 chaperone/DNA topoisomerase II/histidine kinase"/>
    <property type="match status" value="1"/>
</dbReference>
<feature type="region of interest" description="Disordered" evidence="7">
    <location>
        <begin position="435"/>
        <end position="499"/>
    </location>
</feature>
<dbReference type="CDD" id="cd00082">
    <property type="entry name" value="HisKA"/>
    <property type="match status" value="1"/>
</dbReference>
<reference evidence="13 14" key="1">
    <citation type="journal article" date="2018" name="Nat. Ecol. Evol.">
        <title>Pezizomycetes genomes reveal the molecular basis of ectomycorrhizal truffle lifestyle.</title>
        <authorList>
            <person name="Murat C."/>
            <person name="Payen T."/>
            <person name="Noel B."/>
            <person name="Kuo A."/>
            <person name="Morin E."/>
            <person name="Chen J."/>
            <person name="Kohler A."/>
            <person name="Krizsan K."/>
            <person name="Balestrini R."/>
            <person name="Da Silva C."/>
            <person name="Montanini B."/>
            <person name="Hainaut M."/>
            <person name="Levati E."/>
            <person name="Barry K.W."/>
            <person name="Belfiori B."/>
            <person name="Cichocki N."/>
            <person name="Clum A."/>
            <person name="Dockter R.B."/>
            <person name="Fauchery L."/>
            <person name="Guy J."/>
            <person name="Iotti M."/>
            <person name="Le Tacon F."/>
            <person name="Lindquist E.A."/>
            <person name="Lipzen A."/>
            <person name="Malagnac F."/>
            <person name="Mello A."/>
            <person name="Molinier V."/>
            <person name="Miyauchi S."/>
            <person name="Poulain J."/>
            <person name="Riccioni C."/>
            <person name="Rubini A."/>
            <person name="Sitrit Y."/>
            <person name="Splivallo R."/>
            <person name="Traeger S."/>
            <person name="Wang M."/>
            <person name="Zifcakova L."/>
            <person name="Wipf D."/>
            <person name="Zambonelli A."/>
            <person name="Paolocci F."/>
            <person name="Nowrousian M."/>
            <person name="Ottonello S."/>
            <person name="Baldrian P."/>
            <person name="Spatafora J.W."/>
            <person name="Henrissat B."/>
            <person name="Nagy L.G."/>
            <person name="Aury J.M."/>
            <person name="Wincker P."/>
            <person name="Grigoriev I.V."/>
            <person name="Bonfante P."/>
            <person name="Martin F.M."/>
        </authorList>
    </citation>
    <scope>NUCLEOTIDE SEQUENCE [LARGE SCALE GENOMIC DNA]</scope>
    <source>
        <strain evidence="13 14">ATCC MYA-4762</strain>
    </source>
</reference>
<dbReference type="Pfam" id="PF08447">
    <property type="entry name" value="PAS_3"/>
    <property type="match status" value="1"/>
</dbReference>
<comment type="catalytic activity">
    <reaction evidence="1">
        <text>ATP + protein L-histidine = ADP + protein N-phospho-L-histidine.</text>
        <dbReference type="EC" id="2.7.13.3"/>
    </reaction>
</comment>
<feature type="region of interest" description="Disordered" evidence="7">
    <location>
        <begin position="1151"/>
        <end position="1172"/>
    </location>
</feature>
<dbReference type="PANTHER" id="PTHR43047">
    <property type="entry name" value="TWO-COMPONENT HISTIDINE PROTEIN KINASE"/>
    <property type="match status" value="1"/>
</dbReference>
<feature type="compositionally biased region" description="Low complexity" evidence="7">
    <location>
        <begin position="549"/>
        <end position="559"/>
    </location>
</feature>
<feature type="compositionally biased region" description="Polar residues" evidence="7">
    <location>
        <begin position="458"/>
        <end position="469"/>
    </location>
</feature>
<dbReference type="SMART" id="SM00091">
    <property type="entry name" value="PAS"/>
    <property type="match status" value="1"/>
</dbReference>
<feature type="compositionally biased region" description="Basic and acidic residues" evidence="7">
    <location>
        <begin position="435"/>
        <end position="452"/>
    </location>
</feature>
<feature type="domain" description="PAC" evidence="12">
    <location>
        <begin position="1018"/>
        <end position="1070"/>
    </location>
</feature>
<dbReference type="PROSITE" id="PS50110">
    <property type="entry name" value="RESPONSE_REGULATORY"/>
    <property type="match status" value="1"/>
</dbReference>
<dbReference type="GO" id="GO:0009927">
    <property type="term" value="F:histidine phosphotransfer kinase activity"/>
    <property type="evidence" value="ECO:0007669"/>
    <property type="project" value="TreeGrafter"/>
</dbReference>
<evidence type="ECO:0000259" key="9">
    <source>
        <dbReference type="PROSITE" id="PS50109"/>
    </source>
</evidence>
<sequence length="2081" mass="227732">MHRPTVPSSALNPSSVGNTDSGAPTRQGPQEGQLEKLKEVYNATLRTACLFLLGAFHLVGFYLITSLTGKIQAVNAHIGSQLKIRPKSKLGQAETITASPPEIENGVVGGALSGSEGGLRAASVSNSCKKTISMTGSYFPPMLTPRSVGQILSSSAGGPHDRALPSGSATPSSFAFVPAGTNPTTPCENPDFLAPNMYELALRLHSEPGIEAFWNNLVKICTTCYRAERVSLAVPTDSSDLENTPWGQKATYTVEEDDVLSLTYMGEGGVVGDVEPEENEEEENDEQSGVPISEGLGGEKGEGSRTENAASEAVDTFSTMDEQYQPLPIEGNTDQPFSPIIIGMDQYQDEQSNSEWVSDGEVASPMDSPRSLSGPGINGLGAAIDKEDLPKGRVYSILQPLYYEADALLDSAGVLRVLQRGKAVVLSREYRDIQSQHQRAPEMAKKKPKDGQRYAPWSASSYHQSTQDMGTRRANMHIDLPPPPTPSHPPSEPPTPLPFVSRVARRKGKGQRPKRNIPSNEQFYSSMQHQLHHSRSHSPSHSLYEEYEQPLSSPWSQSPAPSPAIKADPQENPFFTAPTNVDEDCFNPTGSSPDYSAQEPVNAIGLESASTIIHIPLIHPSLSRLFPPHKEANTKKTSPSRKGKSVTNDEGYTNGTMERPTSSERKAPIAILSMLSPVIPYPSNLVHSLSHFAPLVATAFALAQAHENVHAQLMSVNQKRKVFNYSPRSLSISRSRGSVTSPSSASTYSRLSSSTSRVASPNTEPGLYQGRGVSEPKRSSDSYFTEKSKLLAKDIVPPSSSSKGLNTQRISSNEGEGHEWQQLHYEGEESASSGTTIRDKRVEKEQNVIGKAPIARESTLELNRMPEGGGSSVGSSLALTIEMPGDIKNSIRPPGDSALPKRGHIDNHRSSQKPKPHYRSHQSEYLSSGGASYGATFSVLPELGSVKRRMTPPDNNLLKMIVECLPVHVFIAAPDTGKTTWGMTAQQYFRDPWRAYHPEDRPEFWRLWKQAVESGVSFSHQLRIANFEGEYRWFMIRANPLRDDLGAVVHWFGTNMDVHDQRLAEINAARQQEMAESEHKYRSLANSSPQIVFACTANEGITFANTQWEAYSGQTLEQTLNLGFMEFVHPQDRKKCSLPGLSFRGKRSTDLVTTGTECPKSPEVRSPGLRPKEKGKYTMRMIEVAGEDRSDGTFSAELRLRRRDNEYRWHLVRCVRVESNFGTGEGQWFGTCTDINDHKLLEQKLKEANDAAQKTMESKTRFLANMSHEIRTPLIGISGMVNFLLDTDLSGDQLDYCHTISQSSEGLLMVINDILDLSKVEAGMMRLNTSWFRIHSLIEDANELLNSMAIQKQLELNYIVEEDVPLIVGGDRVRLRQVLLNVIGNAIKFTNSGEVFSRCSVRKDAAVGEEEVMLQFECHDTGPGFDEKEEELIFKPFSQIDGSSTRAHGGSGLGLVISRQLVELHGGTMGAKSTKGEGSIFYFSARLKVNPNREEAKTGPAEDIEDDHILDKGFTETSPINPSGGEYGDTDASGDVAGEENPVYSDFVSTSERIHGQPSLGNSQVDNHPLWHSRPPEIQDKVKTYIPNVGKGPEDSAPGSPARKGSGDSVKSVPPEFSILIVSKHPWSLHSISHHIGMTLPKTSPHHIELASTYEECLERLNAERPVKLTHIVLNLPDQAEVIALLRHIHSLKNHASTSLLVLTNPLQRPIIEGAAKQFGNMGEGNGIQIINKPIKPSRFGSIFDPDKERDASTDRNRDSAQQVVETQKRVFTEMEKDVGNKGHRVLLVEDNPVNQKVLLRFLSRVGLEVETASDGEECVSKVFSNGSGHYALILCDLHMPRKDGFQACAEVRQWEKARKLPLVPIIALSANVMEDVIQKCAAAGFSNFVAKPVDFEELSRAIKGNLDPTRAHVLMSYPAIPPIQTALEHPPVTFPPMDLMRSGLSMAKQPKGGDGSARTDTESTPSVVPPASAPSLRSTTSHMITSKQSMDEDTSVHQDVEPISPSICSTPEPSYGTSTPTPSCMASIVAPSFVESSVGSTPTPSFWDSTPASSFMMFTPESTPAPSFMESKPPSPAPSI</sequence>
<dbReference type="InterPro" id="IPR003661">
    <property type="entry name" value="HisK_dim/P_dom"/>
</dbReference>
<dbReference type="GO" id="GO:0000155">
    <property type="term" value="F:phosphorelay sensor kinase activity"/>
    <property type="evidence" value="ECO:0007669"/>
    <property type="project" value="InterPro"/>
</dbReference>
<feature type="compositionally biased region" description="Pro residues" evidence="7">
    <location>
        <begin position="480"/>
        <end position="497"/>
    </location>
</feature>
<feature type="region of interest" description="Disordered" evidence="7">
    <location>
        <begin position="271"/>
        <end position="318"/>
    </location>
</feature>
<organism evidence="13 14">
    <name type="scientific">Terfezia boudieri ATCC MYA-4762</name>
    <dbReference type="NCBI Taxonomy" id="1051890"/>
    <lineage>
        <taxon>Eukaryota</taxon>
        <taxon>Fungi</taxon>
        <taxon>Dikarya</taxon>
        <taxon>Ascomycota</taxon>
        <taxon>Pezizomycotina</taxon>
        <taxon>Pezizomycetes</taxon>
        <taxon>Pezizales</taxon>
        <taxon>Pezizaceae</taxon>
        <taxon>Terfezia</taxon>
    </lineage>
</organism>
<feature type="region of interest" description="Disordered" evidence="7">
    <location>
        <begin position="1946"/>
        <end position="1993"/>
    </location>
</feature>
<feature type="region of interest" description="Disordered" evidence="7">
    <location>
        <begin position="1587"/>
        <end position="1611"/>
    </location>
</feature>
<feature type="compositionally biased region" description="Basic residues" evidence="7">
    <location>
        <begin position="910"/>
        <end position="920"/>
    </location>
</feature>
<feature type="domain" description="Histidine kinase" evidence="9">
    <location>
        <begin position="1265"/>
        <end position="1489"/>
    </location>
</feature>
<evidence type="ECO:0000256" key="6">
    <source>
        <dbReference type="PROSITE-ProRule" id="PRU00169"/>
    </source>
</evidence>
<dbReference type="InterPro" id="IPR011006">
    <property type="entry name" value="CheY-like_superfamily"/>
</dbReference>
<keyword evidence="14" id="KW-1185">Reference proteome</keyword>
<feature type="transmembrane region" description="Helical" evidence="8">
    <location>
        <begin position="43"/>
        <end position="64"/>
    </location>
</feature>
<feature type="modified residue" description="4-aspartylphosphate" evidence="6">
    <location>
        <position position="1837"/>
    </location>
</feature>
<accession>A0A3N4LPU6</accession>
<dbReference type="InterPro" id="IPR036890">
    <property type="entry name" value="HATPase_C_sf"/>
</dbReference>
<evidence type="ECO:0000259" key="12">
    <source>
        <dbReference type="PROSITE" id="PS50113"/>
    </source>
</evidence>
<feature type="compositionally biased region" description="Low complexity" evidence="7">
    <location>
        <begin position="729"/>
        <end position="760"/>
    </location>
</feature>
<dbReference type="PROSITE" id="PS50112">
    <property type="entry name" value="PAS"/>
    <property type="match status" value="1"/>
</dbReference>
<dbReference type="InterPro" id="IPR013655">
    <property type="entry name" value="PAS_fold_3"/>
</dbReference>
<dbReference type="Pfam" id="PF00512">
    <property type="entry name" value="HisKA"/>
    <property type="match status" value="1"/>
</dbReference>
<evidence type="ECO:0000256" key="5">
    <source>
        <dbReference type="ARBA" id="ARBA00022777"/>
    </source>
</evidence>
<dbReference type="InterPro" id="IPR035965">
    <property type="entry name" value="PAS-like_dom_sf"/>
</dbReference>
<dbReference type="InterPro" id="IPR001610">
    <property type="entry name" value="PAC"/>
</dbReference>
<evidence type="ECO:0000256" key="2">
    <source>
        <dbReference type="ARBA" id="ARBA00012438"/>
    </source>
</evidence>
<keyword evidence="5" id="KW-0418">Kinase</keyword>
<feature type="domain" description="PAS" evidence="11">
    <location>
        <begin position="1077"/>
        <end position="1133"/>
    </location>
</feature>
<evidence type="ECO:0000256" key="8">
    <source>
        <dbReference type="SAM" id="Phobius"/>
    </source>
</evidence>
<evidence type="ECO:0000259" key="11">
    <source>
        <dbReference type="PROSITE" id="PS50112"/>
    </source>
</evidence>
<dbReference type="InterPro" id="IPR000700">
    <property type="entry name" value="PAS-assoc_C"/>
</dbReference>
<dbReference type="OrthoDB" id="303614at2759"/>
<dbReference type="NCBIfam" id="TIGR00229">
    <property type="entry name" value="sensory_box"/>
    <property type="match status" value="1"/>
</dbReference>
<dbReference type="FunFam" id="3.30.565.10:FF:000010">
    <property type="entry name" value="Sensor histidine kinase RcsC"/>
    <property type="match status" value="1"/>
</dbReference>
<feature type="region of interest" description="Disordered" evidence="7">
    <location>
        <begin position="729"/>
        <end position="781"/>
    </location>
</feature>
<dbReference type="InterPro" id="IPR004358">
    <property type="entry name" value="Sig_transdc_His_kin-like_C"/>
</dbReference>
<dbReference type="Gene3D" id="3.30.450.20">
    <property type="entry name" value="PAS domain"/>
    <property type="match status" value="2"/>
</dbReference>
<dbReference type="CDD" id="cd00130">
    <property type="entry name" value="PAS"/>
    <property type="match status" value="2"/>
</dbReference>
<keyword evidence="8" id="KW-0812">Transmembrane</keyword>
<dbReference type="EC" id="2.7.13.3" evidence="2"/>
<dbReference type="SUPFAM" id="SSF55785">
    <property type="entry name" value="PYP-like sensor domain (PAS domain)"/>
    <property type="match status" value="2"/>
</dbReference>
<dbReference type="GO" id="GO:0005886">
    <property type="term" value="C:plasma membrane"/>
    <property type="evidence" value="ECO:0007669"/>
    <property type="project" value="TreeGrafter"/>
</dbReference>
<dbReference type="InterPro" id="IPR000014">
    <property type="entry name" value="PAS"/>
</dbReference>
<feature type="region of interest" description="Disordered" evidence="7">
    <location>
        <begin position="526"/>
        <end position="572"/>
    </location>
</feature>
<name>A0A3N4LPU6_9PEZI</name>
<feature type="region of interest" description="Disordered" evidence="7">
    <location>
        <begin position="794"/>
        <end position="819"/>
    </location>
</feature>
<dbReference type="EMBL" id="ML121539">
    <property type="protein sequence ID" value="RPB24924.1"/>
    <property type="molecule type" value="Genomic_DNA"/>
</dbReference>